<name>J9GKD2_9ZZZZ</name>
<evidence type="ECO:0000313" key="1">
    <source>
        <dbReference type="EMBL" id="EJX07789.1"/>
    </source>
</evidence>
<gene>
    <name evidence="1" type="ORF">EVA_04103</name>
</gene>
<comment type="caution">
    <text evidence="1">The sequence shown here is derived from an EMBL/GenBank/DDBJ whole genome shotgun (WGS) entry which is preliminary data.</text>
</comment>
<sequence length="46" mass="5484">MPDAALFRTSLTHLNIPTVWNEDLERLNPHSKHVFSEKYSCIFRRL</sequence>
<dbReference type="AlphaFoldDB" id="J9GKD2"/>
<accession>J9GKD2</accession>
<organism evidence="1">
    <name type="scientific">gut metagenome</name>
    <dbReference type="NCBI Taxonomy" id="749906"/>
    <lineage>
        <taxon>unclassified sequences</taxon>
        <taxon>metagenomes</taxon>
        <taxon>organismal metagenomes</taxon>
    </lineage>
</organism>
<reference evidence="1" key="1">
    <citation type="journal article" date="2012" name="PLoS ONE">
        <title>Gene sets for utilization of primary and secondary nutrition supplies in the distal gut of endangered iberian lynx.</title>
        <authorList>
            <person name="Alcaide M."/>
            <person name="Messina E."/>
            <person name="Richter M."/>
            <person name="Bargiela R."/>
            <person name="Peplies J."/>
            <person name="Huws S.A."/>
            <person name="Newbold C.J."/>
            <person name="Golyshin P.N."/>
            <person name="Simon M.A."/>
            <person name="Lopez G."/>
            <person name="Yakimov M.M."/>
            <person name="Ferrer M."/>
        </authorList>
    </citation>
    <scope>NUCLEOTIDE SEQUENCE</scope>
</reference>
<protein>
    <submittedName>
        <fullName evidence="1">Uncharacterized protein</fullName>
    </submittedName>
</protein>
<dbReference type="EMBL" id="AMCI01000788">
    <property type="protein sequence ID" value="EJX07789.1"/>
    <property type="molecule type" value="Genomic_DNA"/>
</dbReference>
<proteinExistence type="predicted"/>